<evidence type="ECO:0000256" key="7">
    <source>
        <dbReference type="ARBA" id="ARBA00022989"/>
    </source>
</evidence>
<dbReference type="InterPro" id="IPR018365">
    <property type="entry name" value="Cell_cycle_FtsW-rel_CS"/>
</dbReference>
<dbReference type="AlphaFoldDB" id="A0A412PBE6"/>
<evidence type="ECO:0000256" key="2">
    <source>
        <dbReference type="ARBA" id="ARBA00022676"/>
    </source>
</evidence>
<dbReference type="EMBL" id="QRWX01000004">
    <property type="protein sequence ID" value="RGT54238.1"/>
    <property type="molecule type" value="Genomic_DNA"/>
</dbReference>
<keyword evidence="4 17" id="KW-0812">Transmembrane</keyword>
<feature type="transmembrane region" description="Helical" evidence="17">
    <location>
        <begin position="67"/>
        <end position="90"/>
    </location>
</feature>
<feature type="transmembrane region" description="Helical" evidence="17">
    <location>
        <begin position="389"/>
        <end position="411"/>
    </location>
</feature>
<feature type="transmembrane region" description="Helical" evidence="17">
    <location>
        <begin position="37"/>
        <end position="61"/>
    </location>
</feature>
<dbReference type="Proteomes" id="UP000284731">
    <property type="component" value="Unassembled WGS sequence"/>
</dbReference>
<dbReference type="GO" id="GO:0051301">
    <property type="term" value="P:cell division"/>
    <property type="evidence" value="ECO:0007669"/>
    <property type="project" value="InterPro"/>
</dbReference>
<comment type="similarity">
    <text evidence="11">Belongs to the SEDS family. FtsW subfamily.</text>
</comment>
<gene>
    <name evidence="18" type="ORF">DWX20_08710</name>
</gene>
<name>A0A412PBE6_9FIRM</name>
<dbReference type="InterPro" id="IPR001182">
    <property type="entry name" value="FtsW/RodA"/>
</dbReference>
<dbReference type="GO" id="GO:0008360">
    <property type="term" value="P:regulation of cell shape"/>
    <property type="evidence" value="ECO:0007669"/>
    <property type="project" value="UniProtKB-KW"/>
</dbReference>
<evidence type="ECO:0000256" key="13">
    <source>
        <dbReference type="ARBA" id="ARBA00041418"/>
    </source>
</evidence>
<dbReference type="EC" id="2.4.99.28" evidence="14"/>
<feature type="transmembrane region" description="Helical" evidence="17">
    <location>
        <begin position="320"/>
        <end position="342"/>
    </location>
</feature>
<dbReference type="PANTHER" id="PTHR30474:SF2">
    <property type="entry name" value="PEPTIDOGLYCAN GLYCOSYLTRANSFERASE FTSW-RELATED"/>
    <property type="match status" value="1"/>
</dbReference>
<dbReference type="GO" id="GO:0005886">
    <property type="term" value="C:plasma membrane"/>
    <property type="evidence" value="ECO:0007669"/>
    <property type="project" value="TreeGrafter"/>
</dbReference>
<feature type="transmembrane region" description="Helical" evidence="17">
    <location>
        <begin position="354"/>
        <end position="377"/>
    </location>
</feature>
<evidence type="ECO:0000256" key="5">
    <source>
        <dbReference type="ARBA" id="ARBA00022960"/>
    </source>
</evidence>
<evidence type="ECO:0000256" key="14">
    <source>
        <dbReference type="ARBA" id="ARBA00044770"/>
    </source>
</evidence>
<evidence type="ECO:0000256" key="9">
    <source>
        <dbReference type="ARBA" id="ARBA00032370"/>
    </source>
</evidence>
<feature type="transmembrane region" description="Helical" evidence="17">
    <location>
        <begin position="141"/>
        <end position="160"/>
    </location>
</feature>
<accession>A0A412PBE6</accession>
<feature type="transmembrane region" description="Helical" evidence="17">
    <location>
        <begin position="172"/>
        <end position="188"/>
    </location>
</feature>
<proteinExistence type="inferred from homology"/>
<feature type="transmembrane region" description="Helical" evidence="17">
    <location>
        <begin position="102"/>
        <end position="121"/>
    </location>
</feature>
<comment type="catalytic activity">
    <reaction evidence="15">
        <text>[GlcNAc-(1-&gt;4)-Mur2Ac(oyl-L-Ala-gamma-D-Glu-L-Lys-D-Ala-D-Ala)](n)-di-trans,octa-cis-undecaprenyl diphosphate + beta-D-GlcNAc-(1-&gt;4)-Mur2Ac(oyl-L-Ala-gamma-D-Glu-L-Lys-D-Ala-D-Ala)-di-trans,octa-cis-undecaprenyl diphosphate = [GlcNAc-(1-&gt;4)-Mur2Ac(oyl-L-Ala-gamma-D-Glu-L-Lys-D-Ala-D-Ala)](n+1)-di-trans,octa-cis-undecaprenyl diphosphate + di-trans,octa-cis-undecaprenyl diphosphate + H(+)</text>
        <dbReference type="Rhea" id="RHEA:23708"/>
        <dbReference type="Rhea" id="RHEA-COMP:9602"/>
        <dbReference type="Rhea" id="RHEA-COMP:9603"/>
        <dbReference type="ChEBI" id="CHEBI:15378"/>
        <dbReference type="ChEBI" id="CHEBI:58405"/>
        <dbReference type="ChEBI" id="CHEBI:60033"/>
        <dbReference type="ChEBI" id="CHEBI:78435"/>
        <dbReference type="EC" id="2.4.99.28"/>
    </reaction>
</comment>
<keyword evidence="6" id="KW-0573">Peptidoglycan synthesis</keyword>
<evidence type="ECO:0000313" key="18">
    <source>
        <dbReference type="EMBL" id="RGT54238.1"/>
    </source>
</evidence>
<feature type="transmembrane region" description="Helical" evidence="17">
    <location>
        <begin position="194"/>
        <end position="210"/>
    </location>
</feature>
<dbReference type="GO" id="GO:0015648">
    <property type="term" value="F:lipid-linked peptidoglycan transporter activity"/>
    <property type="evidence" value="ECO:0007669"/>
    <property type="project" value="TreeGrafter"/>
</dbReference>
<keyword evidence="5" id="KW-0133">Cell shape</keyword>
<evidence type="ECO:0000256" key="16">
    <source>
        <dbReference type="ARBA" id="ARBA00049966"/>
    </source>
</evidence>
<evidence type="ECO:0000256" key="4">
    <source>
        <dbReference type="ARBA" id="ARBA00022692"/>
    </source>
</evidence>
<dbReference type="GO" id="GO:0032153">
    <property type="term" value="C:cell division site"/>
    <property type="evidence" value="ECO:0007669"/>
    <property type="project" value="TreeGrafter"/>
</dbReference>
<evidence type="ECO:0000256" key="8">
    <source>
        <dbReference type="ARBA" id="ARBA00023136"/>
    </source>
</evidence>
<comment type="subcellular location">
    <subcellularLocation>
        <location evidence="1">Membrane</location>
        <topology evidence="1">Multi-pass membrane protein</topology>
    </subcellularLocation>
</comment>
<evidence type="ECO:0000256" key="6">
    <source>
        <dbReference type="ARBA" id="ARBA00022984"/>
    </source>
</evidence>
<dbReference type="GO" id="GO:0008955">
    <property type="term" value="F:peptidoglycan glycosyltransferase activity"/>
    <property type="evidence" value="ECO:0007669"/>
    <property type="project" value="UniProtKB-EC"/>
</dbReference>
<dbReference type="PANTHER" id="PTHR30474">
    <property type="entry name" value="CELL CYCLE PROTEIN"/>
    <property type="match status" value="1"/>
</dbReference>
<comment type="caution">
    <text evidence="18">The sequence shown here is derived from an EMBL/GenBank/DDBJ whole genome shotgun (WGS) entry which is preliminary data.</text>
</comment>
<evidence type="ECO:0000256" key="1">
    <source>
        <dbReference type="ARBA" id="ARBA00004141"/>
    </source>
</evidence>
<dbReference type="RefSeq" id="WP_118765222.1">
    <property type="nucleotide sequence ID" value="NZ_CABJCF010000004.1"/>
</dbReference>
<reference evidence="18 19" key="1">
    <citation type="submission" date="2018-08" db="EMBL/GenBank/DDBJ databases">
        <title>A genome reference for cultivated species of the human gut microbiota.</title>
        <authorList>
            <person name="Zou Y."/>
            <person name="Xue W."/>
            <person name="Luo G."/>
        </authorList>
    </citation>
    <scope>NUCLEOTIDE SEQUENCE [LARGE SCALE GENOMIC DNA]</scope>
    <source>
        <strain evidence="18 19">AF18-46</strain>
    </source>
</reference>
<evidence type="ECO:0000256" key="17">
    <source>
        <dbReference type="SAM" id="Phobius"/>
    </source>
</evidence>
<evidence type="ECO:0000256" key="3">
    <source>
        <dbReference type="ARBA" id="ARBA00022679"/>
    </source>
</evidence>
<feature type="transmembrane region" description="Helical" evidence="17">
    <location>
        <begin position="222"/>
        <end position="239"/>
    </location>
</feature>
<evidence type="ECO:0000256" key="11">
    <source>
        <dbReference type="ARBA" id="ARBA00038053"/>
    </source>
</evidence>
<keyword evidence="8 17" id="KW-0472">Membrane</keyword>
<organism evidence="18 19">
    <name type="scientific">Solobacterium moorei</name>
    <dbReference type="NCBI Taxonomy" id="102148"/>
    <lineage>
        <taxon>Bacteria</taxon>
        <taxon>Bacillati</taxon>
        <taxon>Bacillota</taxon>
        <taxon>Erysipelotrichia</taxon>
        <taxon>Erysipelotrichales</taxon>
        <taxon>Erysipelotrichaceae</taxon>
        <taxon>Solobacterium</taxon>
    </lineage>
</organism>
<dbReference type="Pfam" id="PF01098">
    <property type="entry name" value="FTSW_RODA_SPOVE"/>
    <property type="match status" value="1"/>
</dbReference>
<sequence length="417" mass="46040">MQTKKKKTKKAEPIQVNAPVKKRKFLNLRMPKSSDHFLHAAMIILMLFGIIMVGSASMGVAGGNNRFLVITIVKQVVYAVAGYTAMTFLANRFQLKKLKSSTTFLVILGTIASLLLCLLFAETNGARAWIRIPLGVTEVTLQPSEFAKIIAILVVALYLGDNVHNYSKRFDLIKRPLFIDGVILFIVWILQSDFGSMAVIFVIICVCFLVPNHPQLRGYQRVLTILFYGVVLLGFYILSPSGEHLIMKMTFLKTYQIKRFVSAINPFMDQYGTGYQLISGLISFATGGWFGKGLGNSVRKYTNFPAASTDYILAIVVEELGFVGFIGLLTVYGVIIFVLLRYAMKMRSEKGRIILVGTAMYFLVHIFFNIGGVTGLIPLTGVPLLMVSAGGSSTMSIMACVGISQAVIASYKRGEIR</sequence>
<dbReference type="PROSITE" id="PS00428">
    <property type="entry name" value="FTSW_RODA_SPOVE"/>
    <property type="match status" value="1"/>
</dbReference>
<evidence type="ECO:0000313" key="19">
    <source>
        <dbReference type="Proteomes" id="UP000284731"/>
    </source>
</evidence>
<keyword evidence="3" id="KW-0808">Transferase</keyword>
<evidence type="ECO:0000256" key="10">
    <source>
        <dbReference type="ARBA" id="ARBA00033270"/>
    </source>
</evidence>
<comment type="function">
    <text evidence="16">Peptidoglycan polymerase that is essential for cell division.</text>
</comment>
<evidence type="ECO:0000256" key="15">
    <source>
        <dbReference type="ARBA" id="ARBA00049902"/>
    </source>
</evidence>
<keyword evidence="7 17" id="KW-1133">Transmembrane helix</keyword>
<keyword evidence="2" id="KW-0328">Glycosyltransferase</keyword>
<protein>
    <recommendedName>
        <fullName evidence="12">Probable peptidoglycan glycosyltransferase FtsW</fullName>
        <ecNumber evidence="14">2.4.99.28</ecNumber>
    </recommendedName>
    <alternativeName>
        <fullName evidence="13">Cell division protein FtsW</fullName>
    </alternativeName>
    <alternativeName>
        <fullName evidence="10">Cell wall polymerase</fullName>
    </alternativeName>
    <alternativeName>
        <fullName evidence="9">Peptidoglycan polymerase</fullName>
    </alternativeName>
</protein>
<evidence type="ECO:0000256" key="12">
    <source>
        <dbReference type="ARBA" id="ARBA00041185"/>
    </source>
</evidence>
<dbReference type="GO" id="GO:0009252">
    <property type="term" value="P:peptidoglycan biosynthetic process"/>
    <property type="evidence" value="ECO:0007669"/>
    <property type="project" value="UniProtKB-KW"/>
</dbReference>